<name>A0A0A9CKS5_ARUDO</name>
<reference evidence="1" key="2">
    <citation type="journal article" date="2015" name="Data Brief">
        <title>Shoot transcriptome of the giant reed, Arundo donax.</title>
        <authorList>
            <person name="Barrero R.A."/>
            <person name="Guerrero F.D."/>
            <person name="Moolhuijzen P."/>
            <person name="Goolsby J.A."/>
            <person name="Tidwell J."/>
            <person name="Bellgard S.E."/>
            <person name="Bellgard M.I."/>
        </authorList>
    </citation>
    <scope>NUCLEOTIDE SEQUENCE</scope>
    <source>
        <tissue evidence="1">Shoot tissue taken approximately 20 cm above the soil surface</tissue>
    </source>
</reference>
<accession>A0A0A9CKS5</accession>
<protein>
    <submittedName>
        <fullName evidence="1">Uncharacterized protein</fullName>
    </submittedName>
</protein>
<evidence type="ECO:0000313" key="1">
    <source>
        <dbReference type="EMBL" id="JAD76924.1"/>
    </source>
</evidence>
<dbReference type="EMBL" id="GBRH01220971">
    <property type="protein sequence ID" value="JAD76924.1"/>
    <property type="molecule type" value="Transcribed_RNA"/>
</dbReference>
<reference evidence="1" key="1">
    <citation type="submission" date="2014-09" db="EMBL/GenBank/DDBJ databases">
        <authorList>
            <person name="Magalhaes I.L.F."/>
            <person name="Oliveira U."/>
            <person name="Santos F.R."/>
            <person name="Vidigal T.H.D.A."/>
            <person name="Brescovit A.D."/>
            <person name="Santos A.J."/>
        </authorList>
    </citation>
    <scope>NUCLEOTIDE SEQUENCE</scope>
    <source>
        <tissue evidence="1">Shoot tissue taken approximately 20 cm above the soil surface</tissue>
    </source>
</reference>
<sequence length="49" mass="5780">MKHCKSNFFFFEQNWSTMSLLGSVYCPLCHKFSRKGQTTQQMLQKGTDE</sequence>
<proteinExistence type="predicted"/>
<organism evidence="1">
    <name type="scientific">Arundo donax</name>
    <name type="common">Giant reed</name>
    <name type="synonym">Donax arundinaceus</name>
    <dbReference type="NCBI Taxonomy" id="35708"/>
    <lineage>
        <taxon>Eukaryota</taxon>
        <taxon>Viridiplantae</taxon>
        <taxon>Streptophyta</taxon>
        <taxon>Embryophyta</taxon>
        <taxon>Tracheophyta</taxon>
        <taxon>Spermatophyta</taxon>
        <taxon>Magnoliopsida</taxon>
        <taxon>Liliopsida</taxon>
        <taxon>Poales</taxon>
        <taxon>Poaceae</taxon>
        <taxon>PACMAD clade</taxon>
        <taxon>Arundinoideae</taxon>
        <taxon>Arundineae</taxon>
        <taxon>Arundo</taxon>
    </lineage>
</organism>
<dbReference type="AlphaFoldDB" id="A0A0A9CKS5"/>